<comment type="caution">
    <text evidence="1">The sequence shown here is derived from an EMBL/GenBank/DDBJ whole genome shotgun (WGS) entry which is preliminary data.</text>
</comment>
<sequence>IYVQAHVSFDPPVDEIWLQSHVLPSMPYSIDLARKCKVYPGVYQVSVIVPAQRGKSSGLAVAKQICDLFLDGQEIPAEGIELYINGEPTIYPGIQNDTSYTIPVSMTYRADKA</sequence>
<dbReference type="Proteomes" id="UP000030351">
    <property type="component" value="Unassembled WGS sequence"/>
</dbReference>
<dbReference type="Pfam" id="PF13554">
    <property type="entry name" value="Phage_tail_terminator_5"/>
    <property type="match status" value="1"/>
</dbReference>
<reference evidence="1 2" key="1">
    <citation type="submission" date="2014-10" db="EMBL/GenBank/DDBJ databases">
        <title>Genome sequence of Erwinia typographi M043b.</title>
        <authorList>
            <person name="Chan K.-G."/>
            <person name="Tan W.-S."/>
        </authorList>
    </citation>
    <scope>NUCLEOTIDE SEQUENCE [LARGE SCALE GENOMIC DNA]</scope>
    <source>
        <strain evidence="1 2">M043b</strain>
    </source>
</reference>
<organism evidence="1 2">
    <name type="scientific">Erwinia typographi</name>
    <dbReference type="NCBI Taxonomy" id="371042"/>
    <lineage>
        <taxon>Bacteria</taxon>
        <taxon>Pseudomonadati</taxon>
        <taxon>Pseudomonadota</taxon>
        <taxon>Gammaproteobacteria</taxon>
        <taxon>Enterobacterales</taxon>
        <taxon>Erwiniaceae</taxon>
        <taxon>Erwinia</taxon>
    </lineage>
</organism>
<name>A0A0A3YKW3_9GAMM</name>
<evidence type="ECO:0000313" key="1">
    <source>
        <dbReference type="EMBL" id="KGT85961.1"/>
    </source>
</evidence>
<gene>
    <name evidence="1" type="ORF">NG99_27330</name>
</gene>
<dbReference type="InterPro" id="IPR025395">
    <property type="entry name" value="Phage_tail_terminator-like"/>
</dbReference>
<feature type="non-terminal residue" evidence="1">
    <location>
        <position position="1"/>
    </location>
</feature>
<keyword evidence="2" id="KW-1185">Reference proteome</keyword>
<dbReference type="AlphaFoldDB" id="A0A0A3YKW3"/>
<accession>A0A0A3YKW3</accession>
<evidence type="ECO:0000313" key="2">
    <source>
        <dbReference type="Proteomes" id="UP000030351"/>
    </source>
</evidence>
<dbReference type="Gene3D" id="3.30.2000.20">
    <property type="match status" value="1"/>
</dbReference>
<proteinExistence type="predicted"/>
<dbReference type="EMBL" id="JRUQ01000136">
    <property type="protein sequence ID" value="KGT85961.1"/>
    <property type="molecule type" value="Genomic_DNA"/>
</dbReference>
<dbReference type="RefSeq" id="WP_034900064.1">
    <property type="nucleotide sequence ID" value="NZ_JRUQ01000136.1"/>
</dbReference>
<dbReference type="STRING" id="371042.NG99_27330"/>
<dbReference type="eggNOG" id="ENOG5032ZC4">
    <property type="taxonomic scope" value="Bacteria"/>
</dbReference>
<protein>
    <submittedName>
        <fullName evidence="1">Uncharacterized protein</fullName>
    </submittedName>
</protein>